<evidence type="ECO:0000256" key="4">
    <source>
        <dbReference type="ARBA" id="ARBA00023175"/>
    </source>
</evidence>
<dbReference type="eggNOG" id="KOG0246">
    <property type="taxonomic scope" value="Eukaryota"/>
</dbReference>
<reference evidence="8" key="1">
    <citation type="journal article" date="2007" name="Nature">
        <title>The grapevine genome sequence suggests ancestral hexaploidization in major angiosperm phyla.</title>
        <authorList>
            <consortium name="The French-Italian Public Consortium for Grapevine Genome Characterization."/>
            <person name="Jaillon O."/>
            <person name="Aury J.-M."/>
            <person name="Noel B."/>
            <person name="Policriti A."/>
            <person name="Clepet C."/>
            <person name="Casagrande A."/>
            <person name="Choisne N."/>
            <person name="Aubourg S."/>
            <person name="Vitulo N."/>
            <person name="Jubin C."/>
            <person name="Vezzi A."/>
            <person name="Legeai F."/>
            <person name="Hugueney P."/>
            <person name="Dasilva C."/>
            <person name="Horner D."/>
            <person name="Mica E."/>
            <person name="Jublot D."/>
            <person name="Poulain J."/>
            <person name="Bruyere C."/>
            <person name="Billault A."/>
            <person name="Segurens B."/>
            <person name="Gouyvenoux M."/>
            <person name="Ugarte E."/>
            <person name="Cattonaro F."/>
            <person name="Anthouard V."/>
            <person name="Vico V."/>
            <person name="Del Fabbro C."/>
            <person name="Alaux M."/>
            <person name="Di Gaspero G."/>
            <person name="Dumas V."/>
            <person name="Felice N."/>
            <person name="Paillard S."/>
            <person name="Juman I."/>
            <person name="Moroldo M."/>
            <person name="Scalabrin S."/>
            <person name="Canaguier A."/>
            <person name="Le Clainche I."/>
            <person name="Malacrida G."/>
            <person name="Durand E."/>
            <person name="Pesole G."/>
            <person name="Laucou V."/>
            <person name="Chatelet P."/>
            <person name="Merdinoglu D."/>
            <person name="Delledonne M."/>
            <person name="Pezzotti M."/>
            <person name="Lecharny A."/>
            <person name="Scarpelli C."/>
            <person name="Artiguenave F."/>
            <person name="Pe M.E."/>
            <person name="Valle G."/>
            <person name="Morgante M."/>
            <person name="Caboche M."/>
            <person name="Adam-Blondon A.-F."/>
            <person name="Weissenbach J."/>
            <person name="Quetier F."/>
            <person name="Wincker P."/>
        </authorList>
    </citation>
    <scope>NUCLEOTIDE SEQUENCE [LARGE SCALE GENOMIC DNA]</scope>
    <source>
        <strain evidence="8">cv. Pinot noir / PN40024</strain>
    </source>
</reference>
<evidence type="ECO:0000256" key="6">
    <source>
        <dbReference type="SAM" id="MobiDB-lite"/>
    </source>
</evidence>
<dbReference type="InterPro" id="IPR027640">
    <property type="entry name" value="Kinesin-like_fam"/>
</dbReference>
<comment type="subcellular location">
    <subcellularLocation>
        <location evidence="1">Cytoplasm</location>
        <location evidence="1">Cytoskeleton</location>
    </subcellularLocation>
</comment>
<proteinExistence type="predicted"/>
<keyword evidence="8" id="KW-1185">Reference proteome</keyword>
<dbReference type="AlphaFoldDB" id="F6HA98"/>
<sequence>MGGQRQQSNVETTGLYNHPSGETLHSASPTSDTRNAIMARWLQSAGLQHLASPLASTRIDHRLLPDLLMQGYGAQSAKERLFKFMRNLNFNGESSFEPYTPTAQTSGVVSSEGFYPPEFRGNFRARLLDLHAMDDTELLFEHIISEPLSHWQQLETGGGHGLGVVQPHSPHPHCRHHRHRRR</sequence>
<organism evidence="7 8">
    <name type="scientific">Vitis vinifera</name>
    <name type="common">Grape</name>
    <dbReference type="NCBI Taxonomy" id="29760"/>
    <lineage>
        <taxon>Eukaryota</taxon>
        <taxon>Viridiplantae</taxon>
        <taxon>Streptophyta</taxon>
        <taxon>Embryophyta</taxon>
        <taxon>Tracheophyta</taxon>
        <taxon>Spermatophyta</taxon>
        <taxon>Magnoliopsida</taxon>
        <taxon>eudicotyledons</taxon>
        <taxon>Gunneridae</taxon>
        <taxon>Pentapetalae</taxon>
        <taxon>rosids</taxon>
        <taxon>Vitales</taxon>
        <taxon>Vitaceae</taxon>
        <taxon>Viteae</taxon>
        <taxon>Vitis</taxon>
    </lineage>
</organism>
<evidence type="ECO:0000256" key="3">
    <source>
        <dbReference type="ARBA" id="ARBA00022701"/>
    </source>
</evidence>
<dbReference type="EMBL" id="FN595504">
    <property type="protein sequence ID" value="CCB49090.1"/>
    <property type="molecule type" value="Genomic_DNA"/>
</dbReference>
<dbReference type="Proteomes" id="UP000009183">
    <property type="component" value="Chromosome 6"/>
</dbReference>
<feature type="region of interest" description="Disordered" evidence="6">
    <location>
        <begin position="157"/>
        <end position="182"/>
    </location>
</feature>
<dbReference type="PANTHER" id="PTHR47971">
    <property type="entry name" value="KINESIN-RELATED PROTEIN 6"/>
    <property type="match status" value="1"/>
</dbReference>
<dbReference type="InParanoid" id="F6HA98"/>
<accession>F6HA98</accession>
<evidence type="ECO:0000313" key="7">
    <source>
        <dbReference type="EMBL" id="CCB49090.1"/>
    </source>
</evidence>
<dbReference type="GO" id="GO:0005874">
    <property type="term" value="C:microtubule"/>
    <property type="evidence" value="ECO:0007669"/>
    <property type="project" value="UniProtKB-KW"/>
</dbReference>
<keyword evidence="4" id="KW-0505">Motor protein</keyword>
<dbReference type="OrthoDB" id="3176171at2759"/>
<dbReference type="GO" id="GO:0007018">
    <property type="term" value="P:microtubule-based movement"/>
    <property type="evidence" value="ECO:0007669"/>
    <property type="project" value="InterPro"/>
</dbReference>
<protein>
    <submittedName>
        <fullName evidence="7">Uncharacterized protein</fullName>
    </submittedName>
</protein>
<evidence type="ECO:0000256" key="5">
    <source>
        <dbReference type="ARBA" id="ARBA00023212"/>
    </source>
</evidence>
<dbReference type="PANTHER" id="PTHR47971:SF8">
    <property type="entry name" value="KINESIN-LIKE PROTEIN"/>
    <property type="match status" value="1"/>
</dbReference>
<feature type="region of interest" description="Disordered" evidence="6">
    <location>
        <begin position="1"/>
        <end position="30"/>
    </location>
</feature>
<feature type="compositionally biased region" description="Polar residues" evidence="6">
    <location>
        <begin position="1"/>
        <end position="15"/>
    </location>
</feature>
<keyword evidence="5" id="KW-0206">Cytoskeleton</keyword>
<dbReference type="STRING" id="29760.F6HA98"/>
<keyword evidence="2" id="KW-0963">Cytoplasm</keyword>
<evidence type="ECO:0000256" key="2">
    <source>
        <dbReference type="ARBA" id="ARBA00022490"/>
    </source>
</evidence>
<dbReference type="GO" id="GO:0003777">
    <property type="term" value="F:microtubule motor activity"/>
    <property type="evidence" value="ECO:0007669"/>
    <property type="project" value="InterPro"/>
</dbReference>
<name>F6HA98_VITVI</name>
<gene>
    <name evidence="7" type="ordered locus">VIT_06s0009g02690</name>
</gene>
<dbReference type="HOGENOM" id="CLU_1484539_0_0_1"/>
<evidence type="ECO:0000313" key="8">
    <source>
        <dbReference type="Proteomes" id="UP000009183"/>
    </source>
</evidence>
<evidence type="ECO:0000256" key="1">
    <source>
        <dbReference type="ARBA" id="ARBA00004245"/>
    </source>
</evidence>
<keyword evidence="3" id="KW-0493">Microtubule</keyword>
<dbReference type="PaxDb" id="29760-VIT_06s0009g02690.t01"/>
<feature type="compositionally biased region" description="Basic residues" evidence="6">
    <location>
        <begin position="170"/>
        <end position="182"/>
    </location>
</feature>